<reference evidence="7" key="1">
    <citation type="journal article" date="2013" name="Environ. Microbiol.">
        <title>Microbiota from the distal guts of lean and obese adolescents exhibit partial functional redundancy besides clear differences in community structure.</title>
        <authorList>
            <person name="Ferrer M."/>
            <person name="Ruiz A."/>
            <person name="Lanza F."/>
            <person name="Haange S.B."/>
            <person name="Oberbach A."/>
            <person name="Till H."/>
            <person name="Bargiela R."/>
            <person name="Campoy C."/>
            <person name="Segura M.T."/>
            <person name="Richter M."/>
            <person name="von Bergen M."/>
            <person name="Seifert J."/>
            <person name="Suarez A."/>
        </authorList>
    </citation>
    <scope>NUCLEOTIDE SEQUENCE</scope>
</reference>
<dbReference type="GO" id="GO:0004812">
    <property type="term" value="F:aminoacyl-tRNA ligase activity"/>
    <property type="evidence" value="ECO:0007669"/>
    <property type="project" value="UniProtKB-KW"/>
</dbReference>
<dbReference type="GO" id="GO:0000049">
    <property type="term" value="F:tRNA binding"/>
    <property type="evidence" value="ECO:0007669"/>
    <property type="project" value="InterPro"/>
</dbReference>
<dbReference type="InterPro" id="IPR045864">
    <property type="entry name" value="aa-tRNA-synth_II/BPL/LPL"/>
</dbReference>
<evidence type="ECO:0000256" key="1">
    <source>
        <dbReference type="ARBA" id="ARBA00022598"/>
    </source>
</evidence>
<dbReference type="GO" id="GO:0006412">
    <property type="term" value="P:translation"/>
    <property type="evidence" value="ECO:0007669"/>
    <property type="project" value="UniProtKB-KW"/>
</dbReference>
<dbReference type="GO" id="GO:0043039">
    <property type="term" value="P:tRNA aminoacylation"/>
    <property type="evidence" value="ECO:0007669"/>
    <property type="project" value="InterPro"/>
</dbReference>
<dbReference type="EMBL" id="AJWY01005388">
    <property type="protein sequence ID" value="EKC69763.1"/>
    <property type="molecule type" value="Genomic_DNA"/>
</dbReference>
<evidence type="ECO:0000256" key="5">
    <source>
        <dbReference type="ARBA" id="ARBA00023146"/>
    </source>
</evidence>
<evidence type="ECO:0000256" key="3">
    <source>
        <dbReference type="ARBA" id="ARBA00022840"/>
    </source>
</evidence>
<comment type="caution">
    <text evidence="7">The sequence shown here is derived from an EMBL/GenBank/DDBJ whole genome shotgun (WGS) entry which is preliminary data.</text>
</comment>
<keyword evidence="4" id="KW-0648">Protein biosynthesis</keyword>
<dbReference type="SUPFAM" id="SSF55681">
    <property type="entry name" value="Class II aaRS and biotin synthetases"/>
    <property type="match status" value="1"/>
</dbReference>
<dbReference type="Pfam" id="PF01409">
    <property type="entry name" value="tRNA-synt_2d"/>
    <property type="match status" value="1"/>
</dbReference>
<keyword evidence="1 7" id="KW-0436">Ligase</keyword>
<proteinExistence type="predicted"/>
<accession>K1TIW7</accession>
<dbReference type="GO" id="GO:0005524">
    <property type="term" value="F:ATP binding"/>
    <property type="evidence" value="ECO:0007669"/>
    <property type="project" value="UniProtKB-KW"/>
</dbReference>
<feature type="non-terminal residue" evidence="7">
    <location>
        <position position="1"/>
    </location>
</feature>
<sequence length="60" mass="6875">IEILGAGMIHPKVLEGCGIDTDVYSGWAFGMGLERLAMRRFKISDLRLIFENDVRFLQQF</sequence>
<dbReference type="InterPro" id="IPR002319">
    <property type="entry name" value="Phenylalanyl-tRNA_Synthase"/>
</dbReference>
<evidence type="ECO:0000256" key="4">
    <source>
        <dbReference type="ARBA" id="ARBA00022917"/>
    </source>
</evidence>
<feature type="domain" description="Phenylalanyl-tRNA synthetase" evidence="6">
    <location>
        <begin position="1"/>
        <end position="60"/>
    </location>
</feature>
<dbReference type="EC" id="6.1.1.-" evidence="7"/>
<organism evidence="7">
    <name type="scientific">human gut metagenome</name>
    <dbReference type="NCBI Taxonomy" id="408170"/>
    <lineage>
        <taxon>unclassified sequences</taxon>
        <taxon>metagenomes</taxon>
        <taxon>organismal metagenomes</taxon>
    </lineage>
</organism>
<name>K1TIW7_9ZZZZ</name>
<gene>
    <name evidence="7" type="ORF">LEA_08126</name>
</gene>
<protein>
    <submittedName>
        <fullName evidence="7">Protein containing Phenylalanyl-tRNA synthetase, class IIc</fullName>
        <ecNumber evidence="7">6.1.1.-</ecNumber>
    </submittedName>
</protein>
<evidence type="ECO:0000259" key="6">
    <source>
        <dbReference type="Pfam" id="PF01409"/>
    </source>
</evidence>
<dbReference type="Gene3D" id="3.30.930.10">
    <property type="entry name" value="Bira Bifunctional Protein, Domain 2"/>
    <property type="match status" value="1"/>
</dbReference>
<keyword evidence="2" id="KW-0547">Nucleotide-binding</keyword>
<dbReference type="AlphaFoldDB" id="K1TIW7"/>
<keyword evidence="5 7" id="KW-0030">Aminoacyl-tRNA synthetase</keyword>
<evidence type="ECO:0000313" key="7">
    <source>
        <dbReference type="EMBL" id="EKC69763.1"/>
    </source>
</evidence>
<keyword evidence="3" id="KW-0067">ATP-binding</keyword>
<evidence type="ECO:0000256" key="2">
    <source>
        <dbReference type="ARBA" id="ARBA00022741"/>
    </source>
</evidence>